<organism evidence="4 5">
    <name type="scientific">Kribbella amoyensis</name>
    <dbReference type="NCBI Taxonomy" id="996641"/>
    <lineage>
        <taxon>Bacteria</taxon>
        <taxon>Bacillati</taxon>
        <taxon>Actinomycetota</taxon>
        <taxon>Actinomycetes</taxon>
        <taxon>Propionibacteriales</taxon>
        <taxon>Kribbellaceae</taxon>
        <taxon>Kribbella</taxon>
    </lineage>
</organism>
<evidence type="ECO:0000256" key="2">
    <source>
        <dbReference type="ARBA" id="ARBA00022448"/>
    </source>
</evidence>
<comment type="caution">
    <text evidence="4">The sequence shown here is derived from an EMBL/GenBank/DDBJ whole genome shotgun (WGS) entry which is preliminary data.</text>
</comment>
<name>A0A561BKQ3_9ACTN</name>
<comment type="similarity">
    <text evidence="1">Belongs to the bacterial solute-binding protein 1 family.</text>
</comment>
<dbReference type="Pfam" id="PF13416">
    <property type="entry name" value="SBP_bac_8"/>
    <property type="match status" value="1"/>
</dbReference>
<dbReference type="GO" id="GO:0015768">
    <property type="term" value="P:maltose transport"/>
    <property type="evidence" value="ECO:0007669"/>
    <property type="project" value="TreeGrafter"/>
</dbReference>
<dbReference type="PANTHER" id="PTHR30061:SF50">
    <property type="entry name" value="MALTOSE_MALTODEXTRIN-BINDING PERIPLASMIC PROTEIN"/>
    <property type="match status" value="1"/>
</dbReference>
<dbReference type="AlphaFoldDB" id="A0A561BKQ3"/>
<dbReference type="RefSeq" id="WP_145802612.1">
    <property type="nucleotide sequence ID" value="NZ_VIVK01000001.1"/>
</dbReference>
<dbReference type="PANTHER" id="PTHR30061">
    <property type="entry name" value="MALTOSE-BINDING PERIPLASMIC PROTEIN"/>
    <property type="match status" value="1"/>
</dbReference>
<dbReference type="PROSITE" id="PS51318">
    <property type="entry name" value="TAT"/>
    <property type="match status" value="1"/>
</dbReference>
<protein>
    <submittedName>
        <fullName evidence="4">Multiple sugar transport system substrate-binding protein</fullName>
    </submittedName>
</protein>
<dbReference type="OrthoDB" id="9795467at2"/>
<evidence type="ECO:0000313" key="5">
    <source>
        <dbReference type="Proteomes" id="UP000318380"/>
    </source>
</evidence>
<evidence type="ECO:0000256" key="1">
    <source>
        <dbReference type="ARBA" id="ARBA00008520"/>
    </source>
</evidence>
<keyword evidence="2" id="KW-0813">Transport</keyword>
<keyword evidence="4" id="KW-0762">Sugar transport</keyword>
<keyword evidence="3" id="KW-0732">Signal</keyword>
<accession>A0A561BKQ3</accession>
<sequence length="426" mass="45502">MPALSSLDRRSFLRLGLGVTVLGAVGTGCAPATPKSGSTDSRTFTIYWNAGHAYKAYQQVIDQFGKDHDLVMNWQKFQWPDLTTKLTADFRSGNVPDLVEEVSAGTGTQYGLDRNVLALDDLAKADPGFGFPDDFITAAVSARQYEGKTYSIPLHLTANGLLFYNKGMLSAAGFDQPPATWEEFLEVAKATTKDKVSGTSLNSDFSYSAPFYNQQNVAFSNVSAKQFLEPAAAARVALQYMQDLVFTHKVSPAPVATTDYSGPQKLFSAQRAAMFLSGPWDIGPIRQGSPDIDLGLTVPLTGTTQSASMAGGGLMIPAKAKDPKLSWELITRLAAVQTELAASKEAGMSMPRKSWAADPSVASDPAMGVIAKALAIVAKQDVGLSASGKAAQINELYKKAYQQIIIQHAPVEATLADFRKQAGAAL</sequence>
<dbReference type="GO" id="GO:0055052">
    <property type="term" value="C:ATP-binding cassette (ABC) transporter complex, substrate-binding subunit-containing"/>
    <property type="evidence" value="ECO:0007669"/>
    <property type="project" value="TreeGrafter"/>
</dbReference>
<dbReference type="Gene3D" id="3.40.190.10">
    <property type="entry name" value="Periplasmic binding protein-like II"/>
    <property type="match status" value="2"/>
</dbReference>
<dbReference type="SUPFAM" id="SSF53850">
    <property type="entry name" value="Periplasmic binding protein-like II"/>
    <property type="match status" value="1"/>
</dbReference>
<evidence type="ECO:0000313" key="4">
    <source>
        <dbReference type="EMBL" id="TWD79458.1"/>
    </source>
</evidence>
<gene>
    <name evidence="4" type="ORF">FB561_0516</name>
</gene>
<evidence type="ECO:0000256" key="3">
    <source>
        <dbReference type="ARBA" id="ARBA00022729"/>
    </source>
</evidence>
<dbReference type="EMBL" id="VIVK01000001">
    <property type="protein sequence ID" value="TWD79458.1"/>
    <property type="molecule type" value="Genomic_DNA"/>
</dbReference>
<dbReference type="CDD" id="cd13585">
    <property type="entry name" value="PBP2_TMBP_like"/>
    <property type="match status" value="1"/>
</dbReference>
<proteinExistence type="inferred from homology"/>
<dbReference type="Proteomes" id="UP000318380">
    <property type="component" value="Unassembled WGS sequence"/>
</dbReference>
<dbReference type="GO" id="GO:1901982">
    <property type="term" value="F:maltose binding"/>
    <property type="evidence" value="ECO:0007669"/>
    <property type="project" value="TreeGrafter"/>
</dbReference>
<dbReference type="InterPro" id="IPR006311">
    <property type="entry name" value="TAT_signal"/>
</dbReference>
<dbReference type="InterPro" id="IPR006059">
    <property type="entry name" value="SBP"/>
</dbReference>
<dbReference type="GO" id="GO:0042956">
    <property type="term" value="P:maltodextrin transmembrane transport"/>
    <property type="evidence" value="ECO:0007669"/>
    <property type="project" value="TreeGrafter"/>
</dbReference>
<keyword evidence="5" id="KW-1185">Reference proteome</keyword>
<reference evidence="4 5" key="1">
    <citation type="submission" date="2019-06" db="EMBL/GenBank/DDBJ databases">
        <title>Sequencing the genomes of 1000 actinobacteria strains.</title>
        <authorList>
            <person name="Klenk H.-P."/>
        </authorList>
    </citation>
    <scope>NUCLEOTIDE SEQUENCE [LARGE SCALE GENOMIC DNA]</scope>
    <source>
        <strain evidence="4 5">DSM 24683</strain>
    </source>
</reference>